<keyword evidence="2" id="KW-0472">Membrane</keyword>
<evidence type="ECO:0000256" key="1">
    <source>
        <dbReference type="SAM" id="Coils"/>
    </source>
</evidence>
<keyword evidence="2" id="KW-1133">Transmembrane helix</keyword>
<keyword evidence="2" id="KW-0812">Transmembrane</keyword>
<dbReference type="KEGG" id="mgb:VO56_00270"/>
<name>A0A0D5ZJ96_9BACT</name>
<dbReference type="NCBIfam" id="NF045932">
    <property type="entry name" value="MAG3090_fam_N"/>
    <property type="match status" value="1"/>
</dbReference>
<sequence length="415" mass="47736">MKRLQCLYKPTKDKNYPWALKHPKVDSPLALFKTRQDAMNWFLALGYDCVTWFHTEEGIWGGSVLAEKLENQQEQVFEINVDKYDGGVKLQDAAQELFVNLETEKRNQNEAEKYLSTLNDFKIIKNHETYFPKDDVVKVRRTKKVEPETIVKVEKEVVVERVEVPVVKVVEAKEQTVEEVNYAYSAELCEMGQLKAFALYAKKLESVAQKYSSPVKTSLEDFKDIEANLEAAAKEFDKLESEFENTEHKHVYELVQKSLKKSMQTILSNVQEDDSIAYSPATSLYFEEKCCSKTNLKLSQSTSYVLYGKHHVGFVEEKEYPYAVFVKEAPKYSTNLVIFENEAPAKVVEKIVEVEKVVEVEKPVVVEKVVEKEGEKVVVKSGSWIWDWFAFMLLGIGYLILIVVILILLFTGNTI</sequence>
<feature type="coiled-coil region" evidence="1">
    <location>
        <begin position="215"/>
        <end position="249"/>
    </location>
</feature>
<reference evidence="3 4" key="1">
    <citation type="journal article" date="2015" name="Genome Announc.">
        <title>Complete Genome Sequence of Mycoplasma meleagridis, a Possible Emerging Pathogen in Chickens.</title>
        <authorList>
            <person name="Abolnik C."/>
        </authorList>
    </citation>
    <scope>NUCLEOTIDE SEQUENCE [LARGE SCALE GENOMIC DNA]</scope>
    <source>
        <strain evidence="3 4">B2096 8B</strain>
    </source>
</reference>
<evidence type="ECO:0000256" key="2">
    <source>
        <dbReference type="SAM" id="Phobius"/>
    </source>
</evidence>
<evidence type="ECO:0000313" key="4">
    <source>
        <dbReference type="Proteomes" id="UP000032722"/>
    </source>
</evidence>
<accession>A0A0D5ZJ96</accession>
<dbReference type="AlphaFoldDB" id="A0A0D5ZJ96"/>
<feature type="transmembrane region" description="Helical" evidence="2">
    <location>
        <begin position="388"/>
        <end position="410"/>
    </location>
</feature>
<organism evidence="4">
    <name type="scientific">Mycoplasmopsis gallinacea</name>
    <dbReference type="NCBI Taxonomy" id="29556"/>
    <lineage>
        <taxon>Bacteria</taxon>
        <taxon>Bacillati</taxon>
        <taxon>Mycoplasmatota</taxon>
        <taxon>Mycoplasmoidales</taxon>
        <taxon>Metamycoplasmataceae</taxon>
        <taxon>Mycoplasmopsis</taxon>
    </lineage>
</organism>
<protein>
    <submittedName>
        <fullName evidence="3">Uncharacterized protein</fullName>
    </submittedName>
</protein>
<proteinExistence type="predicted"/>
<dbReference type="EMBL" id="CP011021">
    <property type="protein sequence ID" value="AKA49725.1"/>
    <property type="molecule type" value="Genomic_DNA"/>
</dbReference>
<dbReference type="HOGENOM" id="CLU_661922_0_0_14"/>
<dbReference type="Proteomes" id="UP000032722">
    <property type="component" value="Chromosome"/>
</dbReference>
<evidence type="ECO:0000313" key="3">
    <source>
        <dbReference type="EMBL" id="AKA49725.1"/>
    </source>
</evidence>
<gene>
    <name evidence="3" type="ORF">VO56_00270</name>
</gene>
<keyword evidence="1" id="KW-0175">Coiled coil</keyword>
<dbReference type="PATRIC" id="fig|29556.3.peg.56"/>